<dbReference type="EMBL" id="JAJAGQ010000021">
    <property type="protein sequence ID" value="KAJ8531002.1"/>
    <property type="molecule type" value="Genomic_DNA"/>
</dbReference>
<comment type="caution">
    <text evidence="1">The sequence shown here is derived from an EMBL/GenBank/DDBJ whole genome shotgun (WGS) entry which is preliminary data.</text>
</comment>
<reference evidence="2" key="1">
    <citation type="journal article" date="2023" name="Proc. Natl. Acad. Sci. U.S.A.">
        <title>Genomic and structural basis for evolution of tropane alkaloid biosynthesis.</title>
        <authorList>
            <person name="Wanga Y.-J."/>
            <person name="Taina T."/>
            <person name="Yua J.-Y."/>
            <person name="Lia J."/>
            <person name="Xua B."/>
            <person name="Chenc J."/>
            <person name="D'Auriad J.C."/>
            <person name="Huanga J.-P."/>
            <person name="Huanga S.-X."/>
        </authorList>
    </citation>
    <scope>NUCLEOTIDE SEQUENCE [LARGE SCALE GENOMIC DNA]</scope>
    <source>
        <strain evidence="2">cv. KIB-2019</strain>
    </source>
</reference>
<evidence type="ECO:0000313" key="1">
    <source>
        <dbReference type="EMBL" id="KAJ8531002.1"/>
    </source>
</evidence>
<dbReference type="AlphaFoldDB" id="A0A9Q1L813"/>
<protein>
    <submittedName>
        <fullName evidence="1">Uncharacterized protein</fullName>
    </submittedName>
</protein>
<gene>
    <name evidence="1" type="ORF">K7X08_025733</name>
</gene>
<sequence>MKKNPSKFIDEEESDNVNITEELQVSLAQENVEEKRVEDLDVTLGSKESYVKEGAPGSPYVKWGDRVDIEADIALEEGGISYENAEGHNIMDLGEHASPKSVEKEVHKDGYNNHDEIEADVEENINVEVDTSILIVFSPQKTPCASFQHVIEEDEAKEAEDSFDEVERVGDKARCIDSNVHYAYLCTCHFIKEEFFNEEFT</sequence>
<proteinExistence type="predicted"/>
<dbReference type="Proteomes" id="UP001152561">
    <property type="component" value="Unassembled WGS sequence"/>
</dbReference>
<name>A0A9Q1L813_9SOLA</name>
<accession>A0A9Q1L813</accession>
<organism evidence="1 2">
    <name type="scientific">Anisodus acutangulus</name>
    <dbReference type="NCBI Taxonomy" id="402998"/>
    <lineage>
        <taxon>Eukaryota</taxon>
        <taxon>Viridiplantae</taxon>
        <taxon>Streptophyta</taxon>
        <taxon>Embryophyta</taxon>
        <taxon>Tracheophyta</taxon>
        <taxon>Spermatophyta</taxon>
        <taxon>Magnoliopsida</taxon>
        <taxon>eudicotyledons</taxon>
        <taxon>Gunneridae</taxon>
        <taxon>Pentapetalae</taxon>
        <taxon>asterids</taxon>
        <taxon>lamiids</taxon>
        <taxon>Solanales</taxon>
        <taxon>Solanaceae</taxon>
        <taxon>Solanoideae</taxon>
        <taxon>Hyoscyameae</taxon>
        <taxon>Anisodus</taxon>
    </lineage>
</organism>
<keyword evidence="2" id="KW-1185">Reference proteome</keyword>
<evidence type="ECO:0000313" key="2">
    <source>
        <dbReference type="Proteomes" id="UP001152561"/>
    </source>
</evidence>